<dbReference type="InterPro" id="IPR034660">
    <property type="entry name" value="DinB/YfiT-like"/>
</dbReference>
<dbReference type="RefSeq" id="WP_311510086.1">
    <property type="nucleotide sequence ID" value="NZ_JAVREP010000001.1"/>
</dbReference>
<evidence type="ECO:0000259" key="1">
    <source>
        <dbReference type="Pfam" id="PF12867"/>
    </source>
</evidence>
<proteinExistence type="predicted"/>
<comment type="caution">
    <text evidence="2">The sequence shown here is derived from an EMBL/GenBank/DDBJ whole genome shotgun (WGS) entry which is preliminary data.</text>
</comment>
<dbReference type="SUPFAM" id="SSF109854">
    <property type="entry name" value="DinB/YfiT-like putative metalloenzymes"/>
    <property type="match status" value="1"/>
</dbReference>
<feature type="domain" description="DinB-like" evidence="1">
    <location>
        <begin position="22"/>
        <end position="163"/>
    </location>
</feature>
<evidence type="ECO:0000313" key="2">
    <source>
        <dbReference type="EMBL" id="MDT0327286.1"/>
    </source>
</evidence>
<accession>A0ABU2M3Q7</accession>
<sequence>MATVNWTGEILAQLRFYWDYSLWPRLEGLTDAEFHWEPVPNAWGVRPGPDGRFHPDRIVPEPDPPPVTTIAWRLGHIVVEVLEQRDDRHFGDGTFGDVAWPGTADQARRRLRRAYLSWSDHVADLDEEGLAAPVGGAESTEWADFPMVALILHVQREVVHHSAEVLLLRDLYRAGLGPTV</sequence>
<gene>
    <name evidence="2" type="ORF">RM479_02560</name>
</gene>
<organism evidence="2 3">
    <name type="scientific">Nocardiopsis lambiniae</name>
    <dbReference type="NCBI Taxonomy" id="3075539"/>
    <lineage>
        <taxon>Bacteria</taxon>
        <taxon>Bacillati</taxon>
        <taxon>Actinomycetota</taxon>
        <taxon>Actinomycetes</taxon>
        <taxon>Streptosporangiales</taxon>
        <taxon>Nocardiopsidaceae</taxon>
        <taxon>Nocardiopsis</taxon>
    </lineage>
</organism>
<dbReference type="Proteomes" id="UP001183390">
    <property type="component" value="Unassembled WGS sequence"/>
</dbReference>
<dbReference type="InterPro" id="IPR024775">
    <property type="entry name" value="DinB-like"/>
</dbReference>
<keyword evidence="3" id="KW-1185">Reference proteome</keyword>
<protein>
    <submittedName>
        <fullName evidence="2">DinB family protein</fullName>
    </submittedName>
</protein>
<evidence type="ECO:0000313" key="3">
    <source>
        <dbReference type="Proteomes" id="UP001183390"/>
    </source>
</evidence>
<dbReference type="Pfam" id="PF12867">
    <property type="entry name" value="DinB_2"/>
    <property type="match status" value="1"/>
</dbReference>
<name>A0ABU2M3Q7_9ACTN</name>
<reference evidence="3" key="1">
    <citation type="submission" date="2023-07" db="EMBL/GenBank/DDBJ databases">
        <title>30 novel species of actinomycetes from the DSMZ collection.</title>
        <authorList>
            <person name="Nouioui I."/>
        </authorList>
    </citation>
    <scope>NUCLEOTIDE SEQUENCE [LARGE SCALE GENOMIC DNA]</scope>
    <source>
        <strain evidence="3">DSM 44743</strain>
    </source>
</reference>
<dbReference type="EMBL" id="JAVREP010000001">
    <property type="protein sequence ID" value="MDT0327286.1"/>
    <property type="molecule type" value="Genomic_DNA"/>
</dbReference>